<dbReference type="EMBL" id="BONX01000009">
    <property type="protein sequence ID" value="GIG95336.1"/>
    <property type="molecule type" value="Genomic_DNA"/>
</dbReference>
<sequence length="369" mass="39148">MAVQFSAVTEIRTSVELRHPPERVWRALTDRELLPKWFAAIEPRPTSISRFELRPVDLPELDELIVIELIEVDRPHRMVLRWPEEGQPTRLECELTPTAEGCRLTVVQGDDEEPWLPADPARREECYQGLLDTRLPAVLDWLAFREVDLPVPTQVIGAVPAGRAGPGRRSRRRLGAGMAALALAVGAVVVVAGLARGRGDDSPSGAAATAASAAPSTSSGTTTPVARTPASGVTPVQPSRPVPPSATPRRTSPAATTNPPRPGQPRLTAGYSTLNTELFGFQGEVVVTNDGDATATRWTVVIVLAGGAQVSAATGAESFRQEEQQVTFTGAPLAADSSATIRFDVDRAGALAQKRPTSCAVGDQPCAGL</sequence>
<dbReference type="SUPFAM" id="SSF55961">
    <property type="entry name" value="Bet v1-like"/>
    <property type="match status" value="1"/>
</dbReference>
<dbReference type="InterPro" id="IPR008965">
    <property type="entry name" value="CBM2/CBM3_carb-bd_dom_sf"/>
</dbReference>
<feature type="region of interest" description="Disordered" evidence="2">
    <location>
        <begin position="198"/>
        <end position="269"/>
    </location>
</feature>
<feature type="transmembrane region" description="Helical" evidence="3">
    <location>
        <begin position="174"/>
        <end position="195"/>
    </location>
</feature>
<reference evidence="5 6" key="1">
    <citation type="submission" date="2021-01" db="EMBL/GenBank/DDBJ databases">
        <title>Whole genome shotgun sequence of Plantactinospora mayteni NBRC 109088.</title>
        <authorList>
            <person name="Komaki H."/>
            <person name="Tamura T."/>
        </authorList>
    </citation>
    <scope>NUCLEOTIDE SEQUENCE [LARGE SCALE GENOMIC DNA]</scope>
    <source>
        <strain evidence="5 6">NBRC 109088</strain>
    </source>
</reference>
<dbReference type="InterPro" id="IPR023393">
    <property type="entry name" value="START-like_dom_sf"/>
</dbReference>
<name>A0ABQ4EKT9_9ACTN</name>
<dbReference type="InterPro" id="IPR013538">
    <property type="entry name" value="ASHA1/2-like_C"/>
</dbReference>
<keyword evidence="3" id="KW-1133">Transmembrane helix</keyword>
<dbReference type="Gene3D" id="2.60.40.290">
    <property type="match status" value="1"/>
</dbReference>
<feature type="compositionally biased region" description="Low complexity" evidence="2">
    <location>
        <begin position="247"/>
        <end position="258"/>
    </location>
</feature>
<dbReference type="SMART" id="SM00637">
    <property type="entry name" value="CBD_II"/>
    <property type="match status" value="1"/>
</dbReference>
<dbReference type="Proteomes" id="UP000621500">
    <property type="component" value="Unassembled WGS sequence"/>
</dbReference>
<keyword evidence="6" id="KW-1185">Reference proteome</keyword>
<feature type="compositionally biased region" description="Low complexity" evidence="2">
    <location>
        <begin position="202"/>
        <end position="224"/>
    </location>
</feature>
<evidence type="ECO:0000256" key="2">
    <source>
        <dbReference type="SAM" id="MobiDB-lite"/>
    </source>
</evidence>
<dbReference type="InterPro" id="IPR001919">
    <property type="entry name" value="CBD2"/>
</dbReference>
<keyword evidence="3" id="KW-0812">Transmembrane</keyword>
<comment type="caution">
    <text evidence="5">The sequence shown here is derived from an EMBL/GenBank/DDBJ whole genome shotgun (WGS) entry which is preliminary data.</text>
</comment>
<accession>A0ABQ4EKT9</accession>
<feature type="domain" description="CBM2" evidence="4">
    <location>
        <begin position="260"/>
        <end position="369"/>
    </location>
</feature>
<evidence type="ECO:0000259" key="4">
    <source>
        <dbReference type="PROSITE" id="PS51173"/>
    </source>
</evidence>
<dbReference type="PROSITE" id="PS51173">
    <property type="entry name" value="CBM2"/>
    <property type="match status" value="1"/>
</dbReference>
<evidence type="ECO:0000313" key="6">
    <source>
        <dbReference type="Proteomes" id="UP000621500"/>
    </source>
</evidence>
<dbReference type="SUPFAM" id="SSF49384">
    <property type="entry name" value="Carbohydrate-binding domain"/>
    <property type="match status" value="1"/>
</dbReference>
<dbReference type="Gene3D" id="3.30.530.20">
    <property type="match status" value="1"/>
</dbReference>
<evidence type="ECO:0000256" key="1">
    <source>
        <dbReference type="ARBA" id="ARBA00006817"/>
    </source>
</evidence>
<dbReference type="InterPro" id="IPR012291">
    <property type="entry name" value="CBM2_carb-bd_dom_sf"/>
</dbReference>
<comment type="similarity">
    <text evidence="1">Belongs to the AHA1 family.</text>
</comment>
<dbReference type="Pfam" id="PF08327">
    <property type="entry name" value="AHSA1"/>
    <property type="match status" value="1"/>
</dbReference>
<gene>
    <name evidence="5" type="ORF">Pma05_19090</name>
</gene>
<proteinExistence type="inferred from homology"/>
<organism evidence="5 6">
    <name type="scientific">Plantactinospora mayteni</name>
    <dbReference type="NCBI Taxonomy" id="566021"/>
    <lineage>
        <taxon>Bacteria</taxon>
        <taxon>Bacillati</taxon>
        <taxon>Actinomycetota</taxon>
        <taxon>Actinomycetes</taxon>
        <taxon>Micromonosporales</taxon>
        <taxon>Micromonosporaceae</taxon>
        <taxon>Plantactinospora</taxon>
    </lineage>
</organism>
<protein>
    <recommendedName>
        <fullName evidence="4">CBM2 domain-containing protein</fullName>
    </recommendedName>
</protein>
<evidence type="ECO:0000313" key="5">
    <source>
        <dbReference type="EMBL" id="GIG95336.1"/>
    </source>
</evidence>
<keyword evidence="3" id="KW-0472">Membrane</keyword>
<evidence type="ECO:0000256" key="3">
    <source>
        <dbReference type="SAM" id="Phobius"/>
    </source>
</evidence>